<protein>
    <submittedName>
        <fullName evidence="1">Uncharacterized protein</fullName>
    </submittedName>
</protein>
<accession>A0ACB8T5E3</accession>
<gene>
    <name evidence="1" type="ORF">BV25DRAFT_1990742</name>
</gene>
<evidence type="ECO:0000313" key="2">
    <source>
        <dbReference type="Proteomes" id="UP000814140"/>
    </source>
</evidence>
<comment type="caution">
    <text evidence="1">The sequence shown here is derived from an EMBL/GenBank/DDBJ whole genome shotgun (WGS) entry which is preliminary data.</text>
</comment>
<reference evidence="1" key="2">
    <citation type="journal article" date="2022" name="New Phytol.">
        <title>Evolutionary transition to the ectomycorrhizal habit in the genomes of a hyperdiverse lineage of mushroom-forming fungi.</title>
        <authorList>
            <person name="Looney B."/>
            <person name="Miyauchi S."/>
            <person name="Morin E."/>
            <person name="Drula E."/>
            <person name="Courty P.E."/>
            <person name="Kohler A."/>
            <person name="Kuo A."/>
            <person name="LaButti K."/>
            <person name="Pangilinan J."/>
            <person name="Lipzen A."/>
            <person name="Riley R."/>
            <person name="Andreopoulos W."/>
            <person name="He G."/>
            <person name="Johnson J."/>
            <person name="Nolan M."/>
            <person name="Tritt A."/>
            <person name="Barry K.W."/>
            <person name="Grigoriev I.V."/>
            <person name="Nagy L.G."/>
            <person name="Hibbett D."/>
            <person name="Henrissat B."/>
            <person name="Matheny P.B."/>
            <person name="Labbe J."/>
            <person name="Martin F.M."/>
        </authorList>
    </citation>
    <scope>NUCLEOTIDE SEQUENCE</scope>
    <source>
        <strain evidence="1">HHB10654</strain>
    </source>
</reference>
<keyword evidence="2" id="KW-1185">Reference proteome</keyword>
<dbReference type="EMBL" id="MU277203">
    <property type="protein sequence ID" value="KAI0063346.1"/>
    <property type="molecule type" value="Genomic_DNA"/>
</dbReference>
<evidence type="ECO:0000313" key="1">
    <source>
        <dbReference type="EMBL" id="KAI0063346.1"/>
    </source>
</evidence>
<organism evidence="1 2">
    <name type="scientific">Artomyces pyxidatus</name>
    <dbReference type="NCBI Taxonomy" id="48021"/>
    <lineage>
        <taxon>Eukaryota</taxon>
        <taxon>Fungi</taxon>
        <taxon>Dikarya</taxon>
        <taxon>Basidiomycota</taxon>
        <taxon>Agaricomycotina</taxon>
        <taxon>Agaricomycetes</taxon>
        <taxon>Russulales</taxon>
        <taxon>Auriscalpiaceae</taxon>
        <taxon>Artomyces</taxon>
    </lineage>
</organism>
<reference evidence="1" key="1">
    <citation type="submission" date="2021-03" db="EMBL/GenBank/DDBJ databases">
        <authorList>
            <consortium name="DOE Joint Genome Institute"/>
            <person name="Ahrendt S."/>
            <person name="Looney B.P."/>
            <person name="Miyauchi S."/>
            <person name="Morin E."/>
            <person name="Drula E."/>
            <person name="Courty P.E."/>
            <person name="Chicoki N."/>
            <person name="Fauchery L."/>
            <person name="Kohler A."/>
            <person name="Kuo A."/>
            <person name="Labutti K."/>
            <person name="Pangilinan J."/>
            <person name="Lipzen A."/>
            <person name="Riley R."/>
            <person name="Andreopoulos W."/>
            <person name="He G."/>
            <person name="Johnson J."/>
            <person name="Barry K.W."/>
            <person name="Grigoriev I.V."/>
            <person name="Nagy L."/>
            <person name="Hibbett D."/>
            <person name="Henrissat B."/>
            <person name="Matheny P.B."/>
            <person name="Labbe J."/>
            <person name="Martin F."/>
        </authorList>
    </citation>
    <scope>NUCLEOTIDE SEQUENCE</scope>
    <source>
        <strain evidence="1">HHB10654</strain>
    </source>
</reference>
<proteinExistence type="predicted"/>
<sequence>MSSTAAATDNSLLVTVKLLHVFGGIYIWEWVMTLGFEWDVYTGKRPWRWSFIVYLVCRTLALGGIICSFIGFNLNTEYNCTVWLRFLLVFSYFAIASSSLLILLRGVAIWGRSWYIICFTAGVWLTNIGFALFSVQQGVARWIPEAQSCAVTGTHNYRYGITANLTSDLTLLFTMFAGVLNKRNATGLWRVLYIQGLSWILVASFSEIPPVVLTFLNISDGWNLMFQVPHLVIIVIVATRVYRDLFQYISPVSTHSSRMPHPLSRQPRHPDVQVTIHKTIEVDVELSARSGMHNSMGEHEIDEPDHIVSLGEREAKQMYFNL</sequence>
<name>A0ACB8T5E3_9AGAM</name>
<dbReference type="Proteomes" id="UP000814140">
    <property type="component" value="Unassembled WGS sequence"/>
</dbReference>